<evidence type="ECO:0000313" key="1">
    <source>
        <dbReference type="EMBL" id="GAG07735.1"/>
    </source>
</evidence>
<organism evidence="1">
    <name type="scientific">marine sediment metagenome</name>
    <dbReference type="NCBI Taxonomy" id="412755"/>
    <lineage>
        <taxon>unclassified sequences</taxon>
        <taxon>metagenomes</taxon>
        <taxon>ecological metagenomes</taxon>
    </lineage>
</organism>
<dbReference type="GO" id="GO:0071569">
    <property type="term" value="P:protein ufmylation"/>
    <property type="evidence" value="ECO:0007669"/>
    <property type="project" value="InterPro"/>
</dbReference>
<dbReference type="GO" id="GO:0061657">
    <property type="term" value="F:UFM1 conjugating enzyme activity"/>
    <property type="evidence" value="ECO:0007669"/>
    <property type="project" value="InterPro"/>
</dbReference>
<comment type="caution">
    <text evidence="1">The sequence shown here is derived from an EMBL/GenBank/DDBJ whole genome shotgun (WGS) entry which is preliminary data.</text>
</comment>
<dbReference type="InterPro" id="IPR014806">
    <property type="entry name" value="Ufc1"/>
</dbReference>
<dbReference type="Pfam" id="PF08694">
    <property type="entry name" value="UFC1"/>
    <property type="match status" value="1"/>
</dbReference>
<sequence>MLIKFPKTLIDIGPKHPKWQERVKIEILNLTQYVKFLQQKGGRSWFFLAPNKNPKYKFIKWDGYLQVPARPEIRFKMVILLPSNYPFACPRAFAEESIAEYAGKIFLKNIWEEDDGEKFVMICHDHMETVDEAWTPDLTIAHFFIREVYYWWAAQQNLIIDIWNKKNK</sequence>
<proteinExistence type="predicted"/>
<name>X0UPX2_9ZZZZ</name>
<reference evidence="1" key="1">
    <citation type="journal article" date="2014" name="Front. Microbiol.">
        <title>High frequency of phylogenetically diverse reductive dehalogenase-homologous genes in deep subseafloor sedimentary metagenomes.</title>
        <authorList>
            <person name="Kawai M."/>
            <person name="Futagami T."/>
            <person name="Toyoda A."/>
            <person name="Takaki Y."/>
            <person name="Nishi S."/>
            <person name="Hori S."/>
            <person name="Arai W."/>
            <person name="Tsubouchi T."/>
            <person name="Morono Y."/>
            <person name="Uchiyama I."/>
            <person name="Ito T."/>
            <person name="Fujiyama A."/>
            <person name="Inagaki F."/>
            <person name="Takami H."/>
        </authorList>
    </citation>
    <scope>NUCLEOTIDE SEQUENCE</scope>
    <source>
        <strain evidence="1">Expedition CK06-06</strain>
    </source>
</reference>
<dbReference type="EMBL" id="BARS01024425">
    <property type="protein sequence ID" value="GAG07735.1"/>
    <property type="molecule type" value="Genomic_DNA"/>
</dbReference>
<gene>
    <name evidence="1" type="ORF">S01H1_38776</name>
</gene>
<accession>X0UPX2</accession>
<dbReference type="SUPFAM" id="SSF54495">
    <property type="entry name" value="UBC-like"/>
    <property type="match status" value="1"/>
</dbReference>
<protein>
    <submittedName>
        <fullName evidence="1">Uncharacterized protein</fullName>
    </submittedName>
</protein>
<feature type="non-terminal residue" evidence="1">
    <location>
        <position position="168"/>
    </location>
</feature>
<dbReference type="InterPro" id="IPR016135">
    <property type="entry name" value="UBQ-conjugating_enzyme/RWD"/>
</dbReference>
<dbReference type="AlphaFoldDB" id="X0UPX2"/>